<evidence type="ECO:0000313" key="14">
    <source>
        <dbReference type="Proteomes" id="UP000323000"/>
    </source>
</evidence>
<keyword evidence="4" id="KW-0325">Glycoprotein</keyword>
<evidence type="ECO:0000259" key="10">
    <source>
        <dbReference type="PROSITE" id="PS50026"/>
    </source>
</evidence>
<evidence type="ECO:0000256" key="5">
    <source>
        <dbReference type="ARBA" id="ARBA00047899"/>
    </source>
</evidence>
<evidence type="ECO:0000259" key="12">
    <source>
        <dbReference type="PROSITE" id="PS50948"/>
    </source>
</evidence>
<dbReference type="FunFam" id="2.90.10.10:FF:000001">
    <property type="entry name" value="G-type lectin S-receptor-like serine/threonine-protein kinase"/>
    <property type="match status" value="1"/>
</dbReference>
<dbReference type="GO" id="GO:0048544">
    <property type="term" value="P:recognition of pollen"/>
    <property type="evidence" value="ECO:0007669"/>
    <property type="project" value="InterPro"/>
</dbReference>
<keyword evidence="8" id="KW-0472">Membrane</keyword>
<dbReference type="Pfam" id="PF01453">
    <property type="entry name" value="B_lectin"/>
    <property type="match status" value="3"/>
</dbReference>
<proteinExistence type="predicted"/>
<dbReference type="SUPFAM" id="SSF51110">
    <property type="entry name" value="alpha-D-mannose-specific plant lectins"/>
    <property type="match status" value="3"/>
</dbReference>
<dbReference type="SMART" id="SM00473">
    <property type="entry name" value="PAN_AP"/>
    <property type="match status" value="2"/>
</dbReference>
<evidence type="ECO:0000256" key="8">
    <source>
        <dbReference type="SAM" id="Phobius"/>
    </source>
</evidence>
<dbReference type="Proteomes" id="UP000323000">
    <property type="component" value="Chromosome 3"/>
</dbReference>
<feature type="domain" description="EGF-like" evidence="10">
    <location>
        <begin position="959"/>
        <end position="996"/>
    </location>
</feature>
<accession>A0A5C7IDH6</accession>
<evidence type="ECO:0000256" key="6">
    <source>
        <dbReference type="ARBA" id="ARBA00048679"/>
    </source>
</evidence>
<dbReference type="PANTHER" id="PTHR32444:SF183">
    <property type="entry name" value="APPLE DOMAIN-CONTAINING PROTEIN"/>
    <property type="match status" value="1"/>
</dbReference>
<dbReference type="Gene3D" id="2.90.10.10">
    <property type="entry name" value="Bulb-type lectin domain"/>
    <property type="match status" value="3"/>
</dbReference>
<evidence type="ECO:0000256" key="4">
    <source>
        <dbReference type="ARBA" id="ARBA00023180"/>
    </source>
</evidence>
<dbReference type="AlphaFoldDB" id="A0A5C7IDH6"/>
<name>A0A5C7IDH6_9ROSI</name>
<evidence type="ECO:0000313" key="13">
    <source>
        <dbReference type="EMBL" id="TXG67241.1"/>
    </source>
</evidence>
<dbReference type="OrthoDB" id="785331at2759"/>
<evidence type="ECO:0000256" key="9">
    <source>
        <dbReference type="SAM" id="SignalP"/>
    </source>
</evidence>
<dbReference type="Pfam" id="PF00954">
    <property type="entry name" value="S_locus_glycop"/>
    <property type="match status" value="2"/>
</dbReference>
<feature type="transmembrane region" description="Helical" evidence="8">
    <location>
        <begin position="680"/>
        <end position="701"/>
    </location>
</feature>
<feature type="domain" description="Bulb-type lectin" evidence="11">
    <location>
        <begin position="265"/>
        <end position="392"/>
    </location>
</feature>
<feature type="chain" id="PRO_5023134600" description="non-specific serine/threonine protein kinase" evidence="9">
    <location>
        <begin position="17"/>
        <end position="1164"/>
    </location>
</feature>
<dbReference type="EMBL" id="VAHF01000003">
    <property type="protein sequence ID" value="TXG67241.1"/>
    <property type="molecule type" value="Genomic_DNA"/>
</dbReference>
<evidence type="ECO:0000256" key="2">
    <source>
        <dbReference type="ARBA" id="ARBA00022729"/>
    </source>
</evidence>
<keyword evidence="7" id="KW-0245">EGF-like domain</keyword>
<feature type="domain" description="Bulb-type lectin" evidence="11">
    <location>
        <begin position="18"/>
        <end position="151"/>
    </location>
</feature>
<keyword evidence="2 9" id="KW-0732">Signal</keyword>
<dbReference type="InterPro" id="IPR000742">
    <property type="entry name" value="EGF"/>
</dbReference>
<keyword evidence="3" id="KW-1015">Disulfide bond</keyword>
<feature type="domain" description="Apple" evidence="12">
    <location>
        <begin position="576"/>
        <end position="658"/>
    </location>
</feature>
<evidence type="ECO:0000256" key="7">
    <source>
        <dbReference type="PROSITE-ProRule" id="PRU00076"/>
    </source>
</evidence>
<dbReference type="InterPro" id="IPR036426">
    <property type="entry name" value="Bulb-type_lectin_dom_sf"/>
</dbReference>
<comment type="caution">
    <text evidence="7">Lacks conserved residue(s) required for the propagation of feature annotation.</text>
</comment>
<evidence type="ECO:0000256" key="1">
    <source>
        <dbReference type="ARBA" id="ARBA00012513"/>
    </source>
</evidence>
<dbReference type="Gene3D" id="3.50.4.10">
    <property type="entry name" value="Hepatocyte Growth Factor"/>
    <property type="match status" value="1"/>
</dbReference>
<feature type="transmembrane region" description="Helical" evidence="8">
    <location>
        <begin position="1117"/>
        <end position="1138"/>
    </location>
</feature>
<dbReference type="FunFam" id="2.90.10.10:FF:000004">
    <property type="entry name" value="G-type lectin S-receptor-like serine/threonine-protein kinase"/>
    <property type="match status" value="1"/>
</dbReference>
<dbReference type="InterPro" id="IPR000858">
    <property type="entry name" value="S_locus_glycoprot_dom"/>
</dbReference>
<feature type="transmembrane region" description="Helical" evidence="8">
    <location>
        <begin position="239"/>
        <end position="259"/>
    </location>
</feature>
<dbReference type="PROSITE" id="PS50026">
    <property type="entry name" value="EGF_3"/>
    <property type="match status" value="1"/>
</dbReference>
<dbReference type="PANTHER" id="PTHR32444">
    <property type="entry name" value="BULB-TYPE LECTIN DOMAIN-CONTAINING PROTEIN"/>
    <property type="match status" value="1"/>
</dbReference>
<comment type="catalytic activity">
    <reaction evidence="6">
        <text>L-seryl-[protein] + ATP = O-phospho-L-seryl-[protein] + ADP + H(+)</text>
        <dbReference type="Rhea" id="RHEA:17989"/>
        <dbReference type="Rhea" id="RHEA-COMP:9863"/>
        <dbReference type="Rhea" id="RHEA-COMP:11604"/>
        <dbReference type="ChEBI" id="CHEBI:15378"/>
        <dbReference type="ChEBI" id="CHEBI:29999"/>
        <dbReference type="ChEBI" id="CHEBI:30616"/>
        <dbReference type="ChEBI" id="CHEBI:83421"/>
        <dbReference type="ChEBI" id="CHEBI:456216"/>
        <dbReference type="EC" id="2.7.11.1"/>
    </reaction>
</comment>
<dbReference type="PROSITE" id="PS50927">
    <property type="entry name" value="BULB_LECTIN"/>
    <property type="match status" value="3"/>
</dbReference>
<dbReference type="SMART" id="SM00108">
    <property type="entry name" value="B_lectin"/>
    <property type="match status" value="3"/>
</dbReference>
<dbReference type="Pfam" id="PF08276">
    <property type="entry name" value="PAN_2"/>
    <property type="match status" value="2"/>
</dbReference>
<dbReference type="EC" id="2.7.11.1" evidence="1"/>
<keyword evidence="8" id="KW-1133">Transmembrane helix</keyword>
<comment type="catalytic activity">
    <reaction evidence="5">
        <text>L-threonyl-[protein] + ATP = O-phospho-L-threonyl-[protein] + ADP + H(+)</text>
        <dbReference type="Rhea" id="RHEA:46608"/>
        <dbReference type="Rhea" id="RHEA-COMP:11060"/>
        <dbReference type="Rhea" id="RHEA-COMP:11605"/>
        <dbReference type="ChEBI" id="CHEBI:15378"/>
        <dbReference type="ChEBI" id="CHEBI:30013"/>
        <dbReference type="ChEBI" id="CHEBI:30616"/>
        <dbReference type="ChEBI" id="CHEBI:61977"/>
        <dbReference type="ChEBI" id="CHEBI:456216"/>
        <dbReference type="EC" id="2.7.11.1"/>
    </reaction>
</comment>
<dbReference type="InterPro" id="IPR003609">
    <property type="entry name" value="Pan_app"/>
</dbReference>
<dbReference type="CDD" id="cd00028">
    <property type="entry name" value="B_lectin"/>
    <property type="match status" value="3"/>
</dbReference>
<comment type="caution">
    <text evidence="13">The sequence shown here is derived from an EMBL/GenBank/DDBJ whole genome shotgun (WGS) entry which is preliminary data.</text>
</comment>
<organism evidence="13 14">
    <name type="scientific">Acer yangbiense</name>
    <dbReference type="NCBI Taxonomy" id="1000413"/>
    <lineage>
        <taxon>Eukaryota</taxon>
        <taxon>Viridiplantae</taxon>
        <taxon>Streptophyta</taxon>
        <taxon>Embryophyta</taxon>
        <taxon>Tracheophyta</taxon>
        <taxon>Spermatophyta</taxon>
        <taxon>Magnoliopsida</taxon>
        <taxon>eudicotyledons</taxon>
        <taxon>Gunneridae</taxon>
        <taxon>Pentapetalae</taxon>
        <taxon>rosids</taxon>
        <taxon>malvids</taxon>
        <taxon>Sapindales</taxon>
        <taxon>Sapindaceae</taxon>
        <taxon>Hippocastanoideae</taxon>
        <taxon>Acereae</taxon>
        <taxon>Acer</taxon>
    </lineage>
</organism>
<sequence>MFVVYSILFFILGTSAVLDTITPSQSIKDGETLLSAGGTFELVFPINYAYNVITTFEFPGNSTRRYLGIWYKVVFAKTVAWVADRETSLTDHSGVLNVTQQGILVLLDGMNRRIWSSNTSRTRSALGVRKSCHQNYLWQSFDHPTDTLLPGMKLGRNFVTGLDKNLSSWKSLEHPAPGQFSQWIDPHGLPQLMSSGLYNSRALLMMKTDVKGRTIHQSNHIALDFAFNFGDDEIDCNCLLLAGFTMLIIYFFLLSYITITTTLSLDTITLGQSIKDGEKLVSAGNVFELGFFRPGKSSGRYLGIWYKKDGEKSAEDTVAWVANRNNPISDSSGFLSINAQGSLVLRMNSTNNIVWSSSNASTSLQNPVAVLLESGNLVVKDGNNNFLWQSFDYPCNTFLPGMKMGRNLVTGMEWFLSSWKSTDDPAPGDFTFQVDPHGFPQLFVKKGPKILYRAGSWNGLRWTGTPYLGTNSVYTYEFVSNETGLFYTFDIPNISVPERWVMSSSGYLLPSKWKDQNWERFSVTEVDRCELYDVCGSYASCNINNLPDLCECLEGFTPKSPGHGTEGCVRRAPLHCNHSDGFLIHKEVKLPDTSHSRVDNNISLAECKEFCLNNCSCTAYANSDVREGRTGCLLWFGDLFDIKKLELNGQDLYVRMAASELANIDQPIARRRHLSEKKRAIILVSCVVSAVGVLVLGWVIFMGKRKLRIQDSITPSQSIKDGETLDSGGNFELAFFSPGNSTRRYLGIRYKLVKTVAWVANRETSLTDHSGVLNVTQQGNLVLLDGMNRIIWSSNTSRTAKNPVVQLLKSGNLVVKDGNDDDPGNFLWQSFDLPTDTLLPGMKLGRNFVTGLDTYLSSWKSSEDPAPGQFSLWIDPHGFPQLVLRNGSALCYRAGSWNVIRFTGTLRLNPKPEFLYRFELNKDEQGSLMSRLFLSQPGLIQLLVRSNQSKVWTTVYDAPEDQCDIYSFCGAQAACKTDSSSSVCVCLDGFEPKSPEEWRMSNWSKGCVRMTELNCEKGDEFRNYTGLKLPDTSNSTFNTSMSLQECKEKCLKDCSCTAYANSNISQEGSGCLLWFGNLTDIRLYDQGGQNFYIRMAAIEKGSTIHIHDGNATVKKRIGIIVGSVILIAMLLVGLIFYIHRRKHKKQGNFVTQSSICEELVKLVG</sequence>
<feature type="domain" description="Bulb-type lectin" evidence="11">
    <location>
        <begin position="710"/>
        <end position="828"/>
    </location>
</feature>
<dbReference type="CDD" id="cd12087">
    <property type="entry name" value="TM_EGFR-like"/>
    <property type="match status" value="1"/>
</dbReference>
<dbReference type="CDD" id="cd01098">
    <property type="entry name" value="PAN_AP_plant"/>
    <property type="match status" value="2"/>
</dbReference>
<gene>
    <name evidence="13" type="ORF">EZV62_008516</name>
</gene>
<feature type="domain" description="Apple" evidence="12">
    <location>
        <begin position="1015"/>
        <end position="1096"/>
    </location>
</feature>
<protein>
    <recommendedName>
        <fullName evidence="1">non-specific serine/threonine protein kinase</fullName>
        <ecNumber evidence="1">2.7.11.1</ecNumber>
    </recommendedName>
</protein>
<evidence type="ECO:0000259" key="11">
    <source>
        <dbReference type="PROSITE" id="PS50927"/>
    </source>
</evidence>
<keyword evidence="14" id="KW-1185">Reference proteome</keyword>
<reference evidence="14" key="1">
    <citation type="journal article" date="2019" name="Gigascience">
        <title>De novo genome assembly of the endangered Acer yangbiense, a plant species with extremely small populations endemic to Yunnan Province, China.</title>
        <authorList>
            <person name="Yang J."/>
            <person name="Wariss H.M."/>
            <person name="Tao L."/>
            <person name="Zhang R."/>
            <person name="Yun Q."/>
            <person name="Hollingsworth P."/>
            <person name="Dao Z."/>
            <person name="Luo G."/>
            <person name="Guo H."/>
            <person name="Ma Y."/>
            <person name="Sun W."/>
        </authorList>
    </citation>
    <scope>NUCLEOTIDE SEQUENCE [LARGE SCALE GENOMIC DNA]</scope>
    <source>
        <strain evidence="14">cv. Malutang</strain>
    </source>
</reference>
<keyword evidence="8" id="KW-0812">Transmembrane</keyword>
<evidence type="ECO:0000256" key="3">
    <source>
        <dbReference type="ARBA" id="ARBA00023157"/>
    </source>
</evidence>
<dbReference type="PROSITE" id="PS50948">
    <property type="entry name" value="PAN"/>
    <property type="match status" value="2"/>
</dbReference>
<dbReference type="GO" id="GO:0004674">
    <property type="term" value="F:protein serine/threonine kinase activity"/>
    <property type="evidence" value="ECO:0007669"/>
    <property type="project" value="UniProtKB-EC"/>
</dbReference>
<dbReference type="InterPro" id="IPR001480">
    <property type="entry name" value="Bulb-type_lectin_dom"/>
</dbReference>
<feature type="signal peptide" evidence="9">
    <location>
        <begin position="1"/>
        <end position="16"/>
    </location>
</feature>